<dbReference type="GO" id="GO:0004601">
    <property type="term" value="F:peroxidase activity"/>
    <property type="evidence" value="ECO:0007669"/>
    <property type="project" value="UniProtKB-KW"/>
</dbReference>
<protein>
    <submittedName>
        <fullName evidence="11">Cloroperoxidase</fullName>
    </submittedName>
</protein>
<name>A0A5C3KD26_COPMA</name>
<evidence type="ECO:0000256" key="9">
    <source>
        <dbReference type="SAM" id="SignalP"/>
    </source>
</evidence>
<dbReference type="AlphaFoldDB" id="A0A5C3KD26"/>
<sequence length="384" mass="41782">MALKSLSVVLLALATVSQINAFPQYGSLGGLEARQEEEATRGSTSTSGPRSRVPPPPPAPPRFTGAKLVDDRDHPWRPLRNGDIRGPCPGLNTLASHGYLPRDGVASPSDIIKAVQEGFNMETQTARFATYSAHILEGNLVTDLLSIGGKTSRTGPNPPPPATVAGISNHGSFEGDASLTRIDAFFGNHVAFNQPLFDQFVDFSNRFGNGFYNYTVGGELRFHRIQQSIETNPQFRIRGFRHFTAYAEAAFTANLFVDGRKTGADAHQLDMDSARSFFRDMRFPRGFFRPSSPTAGEGADIIFAAHPTQPGTNVGAVNNFVVDTSMGGLTDPCTFYVQFVNTTVRALYPNPTGVLRRNLIINLGFLYDSFAPPDCPQVFPYGQN</sequence>
<proteinExistence type="inferred from homology"/>
<dbReference type="PROSITE" id="PS51405">
    <property type="entry name" value="HEME_HALOPEROXIDASE"/>
    <property type="match status" value="1"/>
</dbReference>
<feature type="compositionally biased region" description="Basic and acidic residues" evidence="8">
    <location>
        <begin position="68"/>
        <end position="83"/>
    </location>
</feature>
<evidence type="ECO:0000256" key="6">
    <source>
        <dbReference type="ARBA" id="ARBA00023004"/>
    </source>
</evidence>
<reference evidence="11 12" key="1">
    <citation type="journal article" date="2019" name="Nat. Ecol. Evol.">
        <title>Megaphylogeny resolves global patterns of mushroom evolution.</title>
        <authorList>
            <person name="Varga T."/>
            <person name="Krizsan K."/>
            <person name="Foldi C."/>
            <person name="Dima B."/>
            <person name="Sanchez-Garcia M."/>
            <person name="Sanchez-Ramirez S."/>
            <person name="Szollosi G.J."/>
            <person name="Szarkandi J.G."/>
            <person name="Papp V."/>
            <person name="Albert L."/>
            <person name="Andreopoulos W."/>
            <person name="Angelini C."/>
            <person name="Antonin V."/>
            <person name="Barry K.W."/>
            <person name="Bougher N.L."/>
            <person name="Buchanan P."/>
            <person name="Buyck B."/>
            <person name="Bense V."/>
            <person name="Catcheside P."/>
            <person name="Chovatia M."/>
            <person name="Cooper J."/>
            <person name="Damon W."/>
            <person name="Desjardin D."/>
            <person name="Finy P."/>
            <person name="Geml J."/>
            <person name="Haridas S."/>
            <person name="Hughes K."/>
            <person name="Justo A."/>
            <person name="Karasinski D."/>
            <person name="Kautmanova I."/>
            <person name="Kiss B."/>
            <person name="Kocsube S."/>
            <person name="Kotiranta H."/>
            <person name="LaButti K.M."/>
            <person name="Lechner B.E."/>
            <person name="Liimatainen K."/>
            <person name="Lipzen A."/>
            <person name="Lukacs Z."/>
            <person name="Mihaltcheva S."/>
            <person name="Morgado L.N."/>
            <person name="Niskanen T."/>
            <person name="Noordeloos M.E."/>
            <person name="Ohm R.A."/>
            <person name="Ortiz-Santana B."/>
            <person name="Ovrebo C."/>
            <person name="Racz N."/>
            <person name="Riley R."/>
            <person name="Savchenko A."/>
            <person name="Shiryaev A."/>
            <person name="Soop K."/>
            <person name="Spirin V."/>
            <person name="Szebenyi C."/>
            <person name="Tomsovsky M."/>
            <person name="Tulloss R.E."/>
            <person name="Uehling J."/>
            <person name="Grigoriev I.V."/>
            <person name="Vagvolgyi C."/>
            <person name="Papp T."/>
            <person name="Martin F.M."/>
            <person name="Miettinen O."/>
            <person name="Hibbett D.S."/>
            <person name="Nagy L.G."/>
        </authorList>
    </citation>
    <scope>NUCLEOTIDE SEQUENCE [LARGE SCALE GENOMIC DNA]</scope>
    <source>
        <strain evidence="11 12">CBS 121175</strain>
    </source>
</reference>
<evidence type="ECO:0000256" key="3">
    <source>
        <dbReference type="ARBA" id="ARBA00022617"/>
    </source>
</evidence>
<organism evidence="11 12">
    <name type="scientific">Coprinopsis marcescibilis</name>
    <name type="common">Agaric fungus</name>
    <name type="synonym">Psathyrella marcescibilis</name>
    <dbReference type="NCBI Taxonomy" id="230819"/>
    <lineage>
        <taxon>Eukaryota</taxon>
        <taxon>Fungi</taxon>
        <taxon>Dikarya</taxon>
        <taxon>Basidiomycota</taxon>
        <taxon>Agaricomycotina</taxon>
        <taxon>Agaricomycetes</taxon>
        <taxon>Agaricomycetidae</taxon>
        <taxon>Agaricales</taxon>
        <taxon>Agaricineae</taxon>
        <taxon>Psathyrellaceae</taxon>
        <taxon>Coprinopsis</taxon>
    </lineage>
</organism>
<gene>
    <name evidence="11" type="ORF">FA15DRAFT_732575</name>
</gene>
<dbReference type="PANTHER" id="PTHR33577:SF16">
    <property type="entry name" value="HEME HALOPEROXIDASE FAMILY PROFILE DOMAIN-CONTAINING PROTEIN"/>
    <property type="match status" value="1"/>
</dbReference>
<dbReference type="Pfam" id="PF01328">
    <property type="entry name" value="Peroxidase_2"/>
    <property type="match status" value="1"/>
</dbReference>
<dbReference type="Gene3D" id="1.10.489.10">
    <property type="entry name" value="Chloroperoxidase-like"/>
    <property type="match status" value="1"/>
</dbReference>
<keyword evidence="2 11" id="KW-0575">Peroxidase</keyword>
<keyword evidence="6" id="KW-0408">Iron</keyword>
<keyword evidence="12" id="KW-1185">Reference proteome</keyword>
<dbReference type="EMBL" id="ML210445">
    <property type="protein sequence ID" value="TFK17969.1"/>
    <property type="molecule type" value="Genomic_DNA"/>
</dbReference>
<dbReference type="Proteomes" id="UP000307440">
    <property type="component" value="Unassembled WGS sequence"/>
</dbReference>
<evidence type="ECO:0000256" key="4">
    <source>
        <dbReference type="ARBA" id="ARBA00022723"/>
    </source>
</evidence>
<accession>A0A5C3KD26</accession>
<feature type="chain" id="PRO_5022851514" evidence="9">
    <location>
        <begin position="22"/>
        <end position="384"/>
    </location>
</feature>
<evidence type="ECO:0000256" key="7">
    <source>
        <dbReference type="ARBA" id="ARBA00025795"/>
    </source>
</evidence>
<evidence type="ECO:0000256" key="5">
    <source>
        <dbReference type="ARBA" id="ARBA00023002"/>
    </source>
</evidence>
<dbReference type="InterPro" id="IPR000028">
    <property type="entry name" value="Chloroperoxidase"/>
</dbReference>
<dbReference type="OrthoDB" id="2542103at2759"/>
<dbReference type="SMR" id="A0A5C3KD26"/>
<keyword evidence="5" id="KW-0560">Oxidoreductase</keyword>
<dbReference type="InterPro" id="IPR036851">
    <property type="entry name" value="Chloroperoxidase-like_sf"/>
</dbReference>
<evidence type="ECO:0000256" key="2">
    <source>
        <dbReference type="ARBA" id="ARBA00022559"/>
    </source>
</evidence>
<feature type="compositionally biased region" description="Low complexity" evidence="8">
    <location>
        <begin position="41"/>
        <end position="51"/>
    </location>
</feature>
<keyword evidence="3" id="KW-0349">Heme</keyword>
<comment type="cofactor">
    <cofactor evidence="1">
        <name>heme b</name>
        <dbReference type="ChEBI" id="CHEBI:60344"/>
    </cofactor>
</comment>
<keyword evidence="4" id="KW-0479">Metal-binding</keyword>
<dbReference type="PANTHER" id="PTHR33577">
    <property type="entry name" value="STERIGMATOCYSTIN BIOSYNTHESIS PEROXIDASE STCC-RELATED"/>
    <property type="match status" value="1"/>
</dbReference>
<feature type="compositionally biased region" description="Pro residues" evidence="8">
    <location>
        <begin position="52"/>
        <end position="61"/>
    </location>
</feature>
<dbReference type="SUPFAM" id="SSF47571">
    <property type="entry name" value="Cloroperoxidase"/>
    <property type="match status" value="1"/>
</dbReference>
<feature type="domain" description="Heme haloperoxidase family profile" evidence="10">
    <location>
        <begin position="72"/>
        <end position="300"/>
    </location>
</feature>
<feature type="region of interest" description="Disordered" evidence="8">
    <location>
        <begin position="33"/>
        <end position="87"/>
    </location>
</feature>
<evidence type="ECO:0000313" key="11">
    <source>
        <dbReference type="EMBL" id="TFK17969.1"/>
    </source>
</evidence>
<evidence type="ECO:0000259" key="10">
    <source>
        <dbReference type="PROSITE" id="PS51405"/>
    </source>
</evidence>
<keyword evidence="9" id="KW-0732">Signal</keyword>
<comment type="similarity">
    <text evidence="7">Belongs to the chloroperoxidase family.</text>
</comment>
<evidence type="ECO:0000256" key="1">
    <source>
        <dbReference type="ARBA" id="ARBA00001970"/>
    </source>
</evidence>
<evidence type="ECO:0000313" key="12">
    <source>
        <dbReference type="Proteomes" id="UP000307440"/>
    </source>
</evidence>
<dbReference type="GO" id="GO:0046872">
    <property type="term" value="F:metal ion binding"/>
    <property type="evidence" value="ECO:0007669"/>
    <property type="project" value="UniProtKB-KW"/>
</dbReference>
<evidence type="ECO:0000256" key="8">
    <source>
        <dbReference type="SAM" id="MobiDB-lite"/>
    </source>
</evidence>
<feature type="signal peptide" evidence="9">
    <location>
        <begin position="1"/>
        <end position="21"/>
    </location>
</feature>